<dbReference type="VEuPathDB" id="FungiDB:PGTG_13999"/>
<name>E3KVU6_PUCGT</name>
<dbReference type="Proteomes" id="UP000008783">
    <property type="component" value="Unassembled WGS sequence"/>
</dbReference>
<feature type="compositionally biased region" description="Basic and acidic residues" evidence="1">
    <location>
        <begin position="37"/>
        <end position="48"/>
    </location>
</feature>
<feature type="region of interest" description="Disordered" evidence="1">
    <location>
        <begin position="120"/>
        <end position="153"/>
    </location>
</feature>
<evidence type="ECO:0000256" key="1">
    <source>
        <dbReference type="SAM" id="MobiDB-lite"/>
    </source>
</evidence>
<reference evidence="3" key="2">
    <citation type="journal article" date="2011" name="Proc. Natl. Acad. Sci. U.S.A.">
        <title>Obligate biotrophy features unraveled by the genomic analysis of rust fungi.</title>
        <authorList>
            <person name="Duplessis S."/>
            <person name="Cuomo C.A."/>
            <person name="Lin Y.-C."/>
            <person name="Aerts A."/>
            <person name="Tisserant E."/>
            <person name="Veneault-Fourrey C."/>
            <person name="Joly D.L."/>
            <person name="Hacquard S."/>
            <person name="Amselem J."/>
            <person name="Cantarel B.L."/>
            <person name="Chiu R."/>
            <person name="Coutinho P.M."/>
            <person name="Feau N."/>
            <person name="Field M."/>
            <person name="Frey P."/>
            <person name="Gelhaye E."/>
            <person name="Goldberg J."/>
            <person name="Grabherr M.G."/>
            <person name="Kodira C.D."/>
            <person name="Kohler A."/>
            <person name="Kuees U."/>
            <person name="Lindquist E.A."/>
            <person name="Lucas S.M."/>
            <person name="Mago R."/>
            <person name="Mauceli E."/>
            <person name="Morin E."/>
            <person name="Murat C."/>
            <person name="Pangilinan J.L."/>
            <person name="Park R."/>
            <person name="Pearson M."/>
            <person name="Quesneville H."/>
            <person name="Rouhier N."/>
            <person name="Sakthikumar S."/>
            <person name="Salamov A.A."/>
            <person name="Schmutz J."/>
            <person name="Selles B."/>
            <person name="Shapiro H."/>
            <person name="Tanguay P."/>
            <person name="Tuskan G.A."/>
            <person name="Henrissat B."/>
            <person name="Van de Peer Y."/>
            <person name="Rouze P."/>
            <person name="Ellis J.G."/>
            <person name="Dodds P.N."/>
            <person name="Schein J.E."/>
            <person name="Zhong S."/>
            <person name="Hamelin R.C."/>
            <person name="Grigoriev I.V."/>
            <person name="Szabo L.J."/>
            <person name="Martin F."/>
        </authorList>
    </citation>
    <scope>NUCLEOTIDE SEQUENCE [LARGE SCALE GENOMIC DNA]</scope>
    <source>
        <strain evidence="3">CRL 75-36-700-3 / race SCCL</strain>
    </source>
</reference>
<dbReference type="GeneID" id="10540725"/>
<protein>
    <submittedName>
        <fullName evidence="2">Uncharacterized protein</fullName>
    </submittedName>
</protein>
<accession>E3KVU6</accession>
<dbReference type="KEGG" id="pgr:PGTG_13999"/>
<dbReference type="HOGENOM" id="CLU_044243_2_0_1"/>
<feature type="region of interest" description="Disordered" evidence="1">
    <location>
        <begin position="223"/>
        <end position="250"/>
    </location>
</feature>
<gene>
    <name evidence="2" type="ORF">PGTG_13999</name>
</gene>
<feature type="compositionally biased region" description="Low complexity" evidence="1">
    <location>
        <begin position="23"/>
        <end position="36"/>
    </location>
</feature>
<feature type="region of interest" description="Disordered" evidence="1">
    <location>
        <begin position="1"/>
        <end position="48"/>
    </location>
</feature>
<dbReference type="EMBL" id="DS178314">
    <property type="protein sequence ID" value="EFP88421.2"/>
    <property type="molecule type" value="Genomic_DNA"/>
</dbReference>
<dbReference type="RefSeq" id="XP_003332840.2">
    <property type="nucleotide sequence ID" value="XM_003332792.2"/>
</dbReference>
<reference key="1">
    <citation type="submission" date="2007-01" db="EMBL/GenBank/DDBJ databases">
        <title>The Genome Sequence of Puccinia graminis f. sp. tritici Strain CRL 75-36-700-3.</title>
        <authorList>
            <consortium name="The Broad Institute Genome Sequencing Platform"/>
            <person name="Birren B."/>
            <person name="Lander E."/>
            <person name="Galagan J."/>
            <person name="Nusbaum C."/>
            <person name="Devon K."/>
            <person name="Cuomo C."/>
            <person name="Jaffe D."/>
            <person name="Butler J."/>
            <person name="Alvarez P."/>
            <person name="Gnerre S."/>
            <person name="Grabherr M."/>
            <person name="Mauceli E."/>
            <person name="Brockman W."/>
            <person name="Young S."/>
            <person name="LaButti K."/>
            <person name="Sykes S."/>
            <person name="DeCaprio D."/>
            <person name="Crawford M."/>
            <person name="Koehrsen M."/>
            <person name="Engels R."/>
            <person name="Montgomery P."/>
            <person name="Pearson M."/>
            <person name="Howarth C."/>
            <person name="Larson L."/>
            <person name="White J."/>
            <person name="Zeng Q."/>
            <person name="Kodira C."/>
            <person name="Yandava C."/>
            <person name="Alvarado L."/>
            <person name="O'Leary S."/>
            <person name="Szabo L."/>
            <person name="Dean R."/>
            <person name="Schein J."/>
        </authorList>
    </citation>
    <scope>NUCLEOTIDE SEQUENCE</scope>
    <source>
        <strain>CRL 75-36-700-3</strain>
    </source>
</reference>
<proteinExistence type="predicted"/>
<keyword evidence="3" id="KW-1185">Reference proteome</keyword>
<evidence type="ECO:0000313" key="2">
    <source>
        <dbReference type="EMBL" id="EFP88421.2"/>
    </source>
</evidence>
<dbReference type="InParanoid" id="E3KVU6"/>
<dbReference type="AlphaFoldDB" id="E3KVU6"/>
<evidence type="ECO:0000313" key="3">
    <source>
        <dbReference type="Proteomes" id="UP000008783"/>
    </source>
</evidence>
<organism evidence="2 3">
    <name type="scientific">Puccinia graminis f. sp. tritici (strain CRL 75-36-700-3 / race SCCL)</name>
    <name type="common">Black stem rust fungus</name>
    <dbReference type="NCBI Taxonomy" id="418459"/>
    <lineage>
        <taxon>Eukaryota</taxon>
        <taxon>Fungi</taxon>
        <taxon>Dikarya</taxon>
        <taxon>Basidiomycota</taxon>
        <taxon>Pucciniomycotina</taxon>
        <taxon>Pucciniomycetes</taxon>
        <taxon>Pucciniales</taxon>
        <taxon>Pucciniaceae</taxon>
        <taxon>Puccinia</taxon>
    </lineage>
</organism>
<sequence length="280" mass="32170">MSTRSSQPDLIGPLPAPTRSKSRATSRGASSSTQQAPDKEEDNRDDRVSDQRCHRYETCICIGSYRIYFEPDTGISISLPNILCIKYGFGGISHLRRYRIHFSLFKYDTCICLRKTNHANPSDSQNKRNEEAMDLDDPSTSSEDTQKRQDSPEIVTMTKKEKICFLVKEHVAIWKNFEKEKASGVTNELKTIIHQAQESQKALQKLITKEELEGYVKGWNPWDAKRELFPPPPKKEGKKKSSTSRKAQQYDDPRVWADVFEIGQAWRAAYRQRSRKALPP</sequence>